<dbReference type="InterPro" id="IPR010982">
    <property type="entry name" value="Lambda_DNA-bd_dom_sf"/>
</dbReference>
<dbReference type="InterPro" id="IPR011990">
    <property type="entry name" value="TPR-like_helical_dom_sf"/>
</dbReference>
<evidence type="ECO:0000256" key="2">
    <source>
        <dbReference type="PROSITE-ProRule" id="PRU00339"/>
    </source>
</evidence>
<dbReference type="EMBL" id="KC246879">
    <property type="protein sequence ID" value="AHF26417.1"/>
    <property type="molecule type" value="Genomic_DNA"/>
</dbReference>
<dbReference type="Gene3D" id="1.10.260.40">
    <property type="entry name" value="lambda repressor-like DNA-binding domains"/>
    <property type="match status" value="1"/>
</dbReference>
<sequence>MENILAQNIRNFRKRMGLTQEQLAERLNITLGTISKWERGTSEPALPYLMGLAEIFRVSVDAMIGFSMGGGDADTEADRIKELDKENAIEQVAAEYDRALMKFPNHFRITLGAAQCYMQIGVVYRRNAELRKAVDLFRHAIGLISQNTDPAINELLLRNEIAQCYATLKDYKKAIEEYKKNNLCGNNDAEIGLILTEHEKKPEEGIGYTERAFINLIGAKITVMSGYINYYKRTGNAAMVIRAAEWTLNYLKSLEGGSGQEKLPG</sequence>
<reference evidence="4" key="1">
    <citation type="journal article" date="2013" name="PLoS ONE">
        <title>Metagenomic insights into the carbohydrate-active enzymes carried by the microorganisms adhering to solid digesta in the rumen of cows.</title>
        <authorList>
            <person name="Wang L."/>
            <person name="Hatem A."/>
            <person name="Catalyurek U.V."/>
            <person name="Morrison M."/>
            <person name="Yu Z."/>
        </authorList>
    </citation>
    <scope>NUCLEOTIDE SEQUENCE</scope>
</reference>
<dbReference type="GO" id="GO:0003677">
    <property type="term" value="F:DNA binding"/>
    <property type="evidence" value="ECO:0007669"/>
    <property type="project" value="UniProtKB-KW"/>
</dbReference>
<evidence type="ECO:0000313" key="4">
    <source>
        <dbReference type="EMBL" id="AHF26417.1"/>
    </source>
</evidence>
<evidence type="ECO:0000256" key="1">
    <source>
        <dbReference type="ARBA" id="ARBA00023125"/>
    </source>
</evidence>
<keyword evidence="2" id="KW-0802">TPR repeat</keyword>
<dbReference type="PROSITE" id="PS50943">
    <property type="entry name" value="HTH_CROC1"/>
    <property type="match status" value="1"/>
</dbReference>
<dbReference type="AlphaFoldDB" id="W0FTY7"/>
<dbReference type="SUPFAM" id="SSF47413">
    <property type="entry name" value="lambda repressor-like DNA-binding domains"/>
    <property type="match status" value="1"/>
</dbReference>
<dbReference type="InterPro" id="IPR019734">
    <property type="entry name" value="TPR_rpt"/>
</dbReference>
<accession>W0FTY7</accession>
<dbReference type="SMART" id="SM00530">
    <property type="entry name" value="HTH_XRE"/>
    <property type="match status" value="1"/>
</dbReference>
<dbReference type="PANTHER" id="PTHR46558:SF11">
    <property type="entry name" value="HTH-TYPE TRANSCRIPTIONAL REGULATOR XRE"/>
    <property type="match status" value="1"/>
</dbReference>
<dbReference type="Pfam" id="PF13181">
    <property type="entry name" value="TPR_8"/>
    <property type="match status" value="2"/>
</dbReference>
<keyword evidence="1 4" id="KW-0238">DNA-binding</keyword>
<protein>
    <submittedName>
        <fullName evidence="4">DNA-binding helix-turn-helix protein</fullName>
    </submittedName>
</protein>
<name>W0FTY7_9BACT</name>
<feature type="repeat" description="TPR" evidence="2">
    <location>
        <begin position="114"/>
        <end position="147"/>
    </location>
</feature>
<dbReference type="PANTHER" id="PTHR46558">
    <property type="entry name" value="TRACRIPTIONAL REGULATORY PROTEIN-RELATED-RELATED"/>
    <property type="match status" value="1"/>
</dbReference>
<proteinExistence type="predicted"/>
<dbReference type="SUPFAM" id="SSF48452">
    <property type="entry name" value="TPR-like"/>
    <property type="match status" value="1"/>
</dbReference>
<dbReference type="InterPro" id="IPR001387">
    <property type="entry name" value="Cro/C1-type_HTH"/>
</dbReference>
<feature type="domain" description="HTH cro/C1-type" evidence="3">
    <location>
        <begin position="9"/>
        <end position="63"/>
    </location>
</feature>
<dbReference type="PROSITE" id="PS50005">
    <property type="entry name" value="TPR"/>
    <property type="match status" value="1"/>
</dbReference>
<organism evidence="4">
    <name type="scientific">uncultured bacterium Contig1468_n_1482_cl</name>
    <dbReference type="NCBI Taxonomy" id="1393431"/>
    <lineage>
        <taxon>Bacteria</taxon>
        <taxon>environmental samples</taxon>
    </lineage>
</organism>
<dbReference type="Pfam" id="PF01381">
    <property type="entry name" value="HTH_3"/>
    <property type="match status" value="1"/>
</dbReference>
<dbReference type="CDD" id="cd00093">
    <property type="entry name" value="HTH_XRE"/>
    <property type="match status" value="1"/>
</dbReference>
<evidence type="ECO:0000259" key="3">
    <source>
        <dbReference type="PROSITE" id="PS50943"/>
    </source>
</evidence>
<dbReference type="Gene3D" id="1.25.40.10">
    <property type="entry name" value="Tetratricopeptide repeat domain"/>
    <property type="match status" value="1"/>
</dbReference>